<protein>
    <submittedName>
        <fullName evidence="1">Uncharacterized protein</fullName>
    </submittedName>
</protein>
<dbReference type="AlphaFoldDB" id="A0A7C0U327"/>
<sequence>MLLTGETRSTSFDSTNRVFTWDLSGIPANNAVIIVFNTGSNDLEVGVFTRLEPAGSLVADTHSVTAGSALVISLDLDRTNYIEFDIRHITGSTTFEVQAKLL</sequence>
<dbReference type="Proteomes" id="UP000886289">
    <property type="component" value="Unassembled WGS sequence"/>
</dbReference>
<accession>A0A7C0U327</accession>
<organism evidence="1">
    <name type="scientific">Desulfofervidus auxilii</name>
    <dbReference type="NCBI Taxonomy" id="1621989"/>
    <lineage>
        <taxon>Bacteria</taxon>
        <taxon>Pseudomonadati</taxon>
        <taxon>Thermodesulfobacteriota</taxon>
        <taxon>Candidatus Desulfofervidia</taxon>
        <taxon>Candidatus Desulfofervidales</taxon>
        <taxon>Candidatus Desulfofervidaceae</taxon>
        <taxon>Candidatus Desulfofervidus</taxon>
    </lineage>
</organism>
<proteinExistence type="predicted"/>
<gene>
    <name evidence="1" type="ORF">ENG63_06960</name>
</gene>
<evidence type="ECO:0000313" key="1">
    <source>
        <dbReference type="EMBL" id="HDD44580.1"/>
    </source>
</evidence>
<dbReference type="EMBL" id="DRBS01000259">
    <property type="protein sequence ID" value="HDD44580.1"/>
    <property type="molecule type" value="Genomic_DNA"/>
</dbReference>
<reference evidence="1" key="1">
    <citation type="journal article" date="2020" name="mSystems">
        <title>Genome- and Community-Level Interaction Insights into Carbon Utilization and Element Cycling Functions of Hydrothermarchaeota in Hydrothermal Sediment.</title>
        <authorList>
            <person name="Zhou Z."/>
            <person name="Liu Y."/>
            <person name="Xu W."/>
            <person name="Pan J."/>
            <person name="Luo Z.H."/>
            <person name="Li M."/>
        </authorList>
    </citation>
    <scope>NUCLEOTIDE SEQUENCE [LARGE SCALE GENOMIC DNA]</scope>
    <source>
        <strain evidence="1">HyVt-233</strain>
    </source>
</reference>
<comment type="caution">
    <text evidence="1">The sequence shown here is derived from an EMBL/GenBank/DDBJ whole genome shotgun (WGS) entry which is preliminary data.</text>
</comment>
<name>A0A7C0U327_DESA2</name>